<proteinExistence type="predicted"/>
<dbReference type="AlphaFoldDB" id="A0A8I0EWP5"/>
<reference evidence="1" key="1">
    <citation type="submission" date="2020-09" db="EMBL/GenBank/DDBJ databases">
        <title>Novel species in genus Aeromicrobium.</title>
        <authorList>
            <person name="Zhang G."/>
        </authorList>
    </citation>
    <scope>NUCLEOTIDE SEQUENCE</scope>
    <source>
        <strain evidence="1">Zg-636</strain>
    </source>
</reference>
<evidence type="ECO:0000313" key="1">
    <source>
        <dbReference type="EMBL" id="MBC9227654.1"/>
    </source>
</evidence>
<comment type="caution">
    <text evidence="1">The sequence shown here is derived from an EMBL/GenBank/DDBJ whole genome shotgun (WGS) entry which is preliminary data.</text>
</comment>
<dbReference type="Proteomes" id="UP000620591">
    <property type="component" value="Unassembled WGS sequence"/>
</dbReference>
<name>A0A8I0EWP5_9ACTN</name>
<protein>
    <submittedName>
        <fullName evidence="1">Uncharacterized protein</fullName>
    </submittedName>
</protein>
<organism evidence="1 2">
    <name type="scientific">Aeromicrobium senzhongii</name>
    <dbReference type="NCBI Taxonomy" id="2663859"/>
    <lineage>
        <taxon>Bacteria</taxon>
        <taxon>Bacillati</taxon>
        <taxon>Actinomycetota</taxon>
        <taxon>Actinomycetes</taxon>
        <taxon>Propionibacteriales</taxon>
        <taxon>Nocardioidaceae</taxon>
        <taxon>Aeromicrobium</taxon>
    </lineage>
</organism>
<dbReference type="EMBL" id="JACTVM010000006">
    <property type="protein sequence ID" value="MBC9227654.1"/>
    <property type="molecule type" value="Genomic_DNA"/>
</dbReference>
<dbReference type="RefSeq" id="WP_187770102.1">
    <property type="nucleotide sequence ID" value="NZ_JACTVM010000006.1"/>
</dbReference>
<sequence>MSDPNPPANRDDADAKAWFYLDHWRDVEEWASLRADAARLLETRLLELGPEVEALGEEFQAATIVSDVESGNFPGYGLHRPEWNAIGYGGVSVVIQWERTKLLKPGSNQWPYVAVQVDGSVKSTALHTLAEGLSDVSKQFGGNRHSSTWPLWEYVEPGDDEKAVSPERLASAALVRLRRLWLAAAPIIDGTQLTLR</sequence>
<accession>A0A8I0EWP5</accession>
<gene>
    <name evidence="1" type="ORF">IBG24_15160</name>
</gene>
<evidence type="ECO:0000313" key="2">
    <source>
        <dbReference type="Proteomes" id="UP000620591"/>
    </source>
</evidence>